<reference evidence="1 2" key="1">
    <citation type="submission" date="2015-01" db="EMBL/GenBank/DDBJ databases">
        <title>Evolution of Trichinella species and genotypes.</title>
        <authorList>
            <person name="Korhonen P.K."/>
            <person name="Edoardo P."/>
            <person name="Giuseppe L.R."/>
            <person name="Gasser R.B."/>
        </authorList>
    </citation>
    <scope>NUCLEOTIDE SEQUENCE [LARGE SCALE GENOMIC DNA]</scope>
    <source>
        <strain evidence="1">ISS588</strain>
    </source>
</reference>
<protein>
    <submittedName>
        <fullName evidence="1">Uncharacterized protein</fullName>
    </submittedName>
</protein>
<dbReference type="Proteomes" id="UP000054805">
    <property type="component" value="Unassembled WGS sequence"/>
</dbReference>
<evidence type="ECO:0000313" key="2">
    <source>
        <dbReference type="Proteomes" id="UP000054805"/>
    </source>
</evidence>
<gene>
    <name evidence="1" type="ORF">T4B_8655</name>
</gene>
<name>A0A0V1IUS1_TRIPS</name>
<dbReference type="AlphaFoldDB" id="A0A0V1IUS1"/>
<proteinExistence type="predicted"/>
<sequence>MIFDPTQLSPFPARADNERIIADKSQCRFIIPFINAISAYLQFAFNLPLSIQELLWISVQQNYFTRYETSRQNDYDDMQHQKYYDENVKLLSFTEILVVTSIVFHHYMMQCLIPLAEYMSKIIIHRLVVYPKKMCSNNAFSENAEIVNTGVIVASLKVEIR</sequence>
<evidence type="ECO:0000313" key="1">
    <source>
        <dbReference type="EMBL" id="KRZ26475.1"/>
    </source>
</evidence>
<accession>A0A0V1IUS1</accession>
<dbReference type="EMBL" id="JYDS01000084">
    <property type="protein sequence ID" value="KRZ26475.1"/>
    <property type="molecule type" value="Genomic_DNA"/>
</dbReference>
<comment type="caution">
    <text evidence="1">The sequence shown here is derived from an EMBL/GenBank/DDBJ whole genome shotgun (WGS) entry which is preliminary data.</text>
</comment>
<keyword evidence="2" id="KW-1185">Reference proteome</keyword>
<organism evidence="1 2">
    <name type="scientific">Trichinella pseudospiralis</name>
    <name type="common">Parasitic roundworm</name>
    <dbReference type="NCBI Taxonomy" id="6337"/>
    <lineage>
        <taxon>Eukaryota</taxon>
        <taxon>Metazoa</taxon>
        <taxon>Ecdysozoa</taxon>
        <taxon>Nematoda</taxon>
        <taxon>Enoplea</taxon>
        <taxon>Dorylaimia</taxon>
        <taxon>Trichinellida</taxon>
        <taxon>Trichinellidae</taxon>
        <taxon>Trichinella</taxon>
    </lineage>
</organism>